<dbReference type="InterPro" id="IPR050706">
    <property type="entry name" value="Cyclic-di-GMP_PDE-like"/>
</dbReference>
<dbReference type="SUPFAM" id="SSF141868">
    <property type="entry name" value="EAL domain-like"/>
    <property type="match status" value="1"/>
</dbReference>
<accession>A0A1Y6F646</accession>
<dbReference type="EMBL" id="FXWG01000002">
    <property type="protein sequence ID" value="SMQ69926.1"/>
    <property type="molecule type" value="Genomic_DNA"/>
</dbReference>
<dbReference type="PROSITE" id="PS50883">
    <property type="entry name" value="EAL"/>
    <property type="match status" value="1"/>
</dbReference>
<dbReference type="SMART" id="SM00267">
    <property type="entry name" value="GGDEF"/>
    <property type="match status" value="1"/>
</dbReference>
<dbReference type="PANTHER" id="PTHR33121:SF79">
    <property type="entry name" value="CYCLIC DI-GMP PHOSPHODIESTERASE PDED-RELATED"/>
    <property type="match status" value="1"/>
</dbReference>
<dbReference type="Gene3D" id="3.30.70.270">
    <property type="match status" value="1"/>
</dbReference>
<dbReference type="Pfam" id="PF00563">
    <property type="entry name" value="EAL"/>
    <property type="match status" value="1"/>
</dbReference>
<dbReference type="GO" id="GO:0071111">
    <property type="term" value="F:cyclic-guanylate-specific phosphodiesterase activity"/>
    <property type="evidence" value="ECO:0007669"/>
    <property type="project" value="InterPro"/>
</dbReference>
<dbReference type="InterPro" id="IPR043128">
    <property type="entry name" value="Rev_trsase/Diguanyl_cyclase"/>
</dbReference>
<gene>
    <name evidence="4" type="ORF">SAMN06297468_2109</name>
</gene>
<dbReference type="PANTHER" id="PTHR33121">
    <property type="entry name" value="CYCLIC DI-GMP PHOSPHODIESTERASE PDEF"/>
    <property type="match status" value="1"/>
</dbReference>
<dbReference type="NCBIfam" id="TIGR00254">
    <property type="entry name" value="GGDEF"/>
    <property type="match status" value="1"/>
</dbReference>
<dbReference type="SUPFAM" id="SSF55073">
    <property type="entry name" value="Nucleotide cyclase"/>
    <property type="match status" value="1"/>
</dbReference>
<dbReference type="SMART" id="SM00052">
    <property type="entry name" value="EAL"/>
    <property type="match status" value="1"/>
</dbReference>
<evidence type="ECO:0000259" key="3">
    <source>
        <dbReference type="PROSITE" id="PS50887"/>
    </source>
</evidence>
<evidence type="ECO:0000259" key="2">
    <source>
        <dbReference type="PROSITE" id="PS50883"/>
    </source>
</evidence>
<dbReference type="InterPro" id="IPR029787">
    <property type="entry name" value="Nucleotide_cyclase"/>
</dbReference>
<dbReference type="Pfam" id="PF00990">
    <property type="entry name" value="GGDEF"/>
    <property type="match status" value="1"/>
</dbReference>
<name>A0A1Y6F646_9SPHN</name>
<dbReference type="Gene3D" id="3.20.20.450">
    <property type="entry name" value="EAL domain"/>
    <property type="match status" value="1"/>
</dbReference>
<keyword evidence="5" id="KW-1185">Reference proteome</keyword>
<dbReference type="InterPro" id="IPR035919">
    <property type="entry name" value="EAL_sf"/>
</dbReference>
<dbReference type="InterPro" id="IPR000160">
    <property type="entry name" value="GGDEF_dom"/>
</dbReference>
<feature type="domain" description="GGDEF" evidence="3">
    <location>
        <begin position="119"/>
        <end position="250"/>
    </location>
</feature>
<evidence type="ECO:0000313" key="5">
    <source>
        <dbReference type="Proteomes" id="UP000194420"/>
    </source>
</evidence>
<dbReference type="InterPro" id="IPR001633">
    <property type="entry name" value="EAL_dom"/>
</dbReference>
<dbReference type="AlphaFoldDB" id="A0A1Y6F646"/>
<protein>
    <submittedName>
        <fullName evidence="4">Diguanylate cyclase (GGDEF) domain-containing protein</fullName>
    </submittedName>
</protein>
<evidence type="ECO:0000313" key="4">
    <source>
        <dbReference type="EMBL" id="SMQ69926.1"/>
    </source>
</evidence>
<dbReference type="OrthoDB" id="9812260at2"/>
<dbReference type="Proteomes" id="UP000194420">
    <property type="component" value="Unassembled WGS sequence"/>
</dbReference>
<dbReference type="CDD" id="cd01949">
    <property type="entry name" value="GGDEF"/>
    <property type="match status" value="1"/>
</dbReference>
<feature type="domain" description="EAL" evidence="2">
    <location>
        <begin position="259"/>
        <end position="507"/>
    </location>
</feature>
<reference evidence="5" key="1">
    <citation type="submission" date="2017-04" db="EMBL/GenBank/DDBJ databases">
        <authorList>
            <person name="Varghese N."/>
            <person name="Submissions S."/>
        </authorList>
    </citation>
    <scope>NUCLEOTIDE SEQUENCE [LARGE SCALE GENOMIC DNA]</scope>
</reference>
<feature type="transmembrane region" description="Helical" evidence="1">
    <location>
        <begin position="20"/>
        <end position="37"/>
    </location>
</feature>
<dbReference type="RefSeq" id="WP_143256018.1">
    <property type="nucleotide sequence ID" value="NZ_FXWG01000002.1"/>
</dbReference>
<evidence type="ECO:0000256" key="1">
    <source>
        <dbReference type="SAM" id="Phobius"/>
    </source>
</evidence>
<dbReference type="PROSITE" id="PS50887">
    <property type="entry name" value="GGDEF"/>
    <property type="match status" value="1"/>
</dbReference>
<keyword evidence="1" id="KW-0812">Transmembrane</keyword>
<proteinExistence type="predicted"/>
<feature type="transmembrane region" description="Helical" evidence="1">
    <location>
        <begin position="49"/>
        <end position="69"/>
    </location>
</feature>
<organism evidence="4 5">
    <name type="scientific">Altererythrobacter xiamenensis</name>
    <dbReference type="NCBI Taxonomy" id="1316679"/>
    <lineage>
        <taxon>Bacteria</taxon>
        <taxon>Pseudomonadati</taxon>
        <taxon>Pseudomonadota</taxon>
        <taxon>Alphaproteobacteria</taxon>
        <taxon>Sphingomonadales</taxon>
        <taxon>Erythrobacteraceae</taxon>
        <taxon>Altererythrobacter</taxon>
    </lineage>
</organism>
<sequence length="512" mass="56463">MKLTASCLSSLYEKTRAPPARIILVLVTLAVIVSLLPRPAQLAPSTIHYLMAMLVLSVFTIAVLLLNSLDLAKKCAHLLDKREASLVEARVDCLTGLSNRKALVETLSDLLRDCQLSEVPSFAVILDLDRFKSINDGFGHQVGDRLLASLGERLAEMQETHGFRAFRLGGDEFALVIEGRSLTAVRTVCQAARDTIVTPYTTEDFHAVVGCSIGIAAIEPGLRTTDVLRRADLAMYRAKKSSDAIAVFDAPMLETVQRNADLCSRLRLALRQKVGLSAKFQMILSRNKEMVALEALFRWSDEKHGAIPANEAIEIARANYLLDDITMFMVRSSIEALTSIPRARLCLNVEATQLLDDRFASALMDLVRSHNIASPRIQLEIRENDFVEFGSQMSAALEELHAFGFLIAVDDFGSSNASLTYLRKLGVTELKFDQSVLKNARETLNSAVMKAKVELAKSLGLNVTCKGIVDQEDEIIALATGCDYLQGFRYCRPDSTQVFTEFFAKPALKLIA</sequence>
<keyword evidence="1" id="KW-1133">Transmembrane helix</keyword>
<keyword evidence="1" id="KW-0472">Membrane</keyword>
<dbReference type="CDD" id="cd01948">
    <property type="entry name" value="EAL"/>
    <property type="match status" value="1"/>
</dbReference>